<dbReference type="Gene3D" id="1.25.40.20">
    <property type="entry name" value="Ankyrin repeat-containing domain"/>
    <property type="match status" value="1"/>
</dbReference>
<feature type="repeat" description="ANK" evidence="1">
    <location>
        <begin position="211"/>
        <end position="244"/>
    </location>
</feature>
<dbReference type="RefSeq" id="WP_154828106.1">
    <property type="nucleotide sequence ID" value="NZ_BAAAQH010000004.1"/>
</dbReference>
<dbReference type="Pfam" id="PF26340">
    <property type="entry name" value="DNA-SBD_ScoMcrA"/>
    <property type="match status" value="1"/>
</dbReference>
<evidence type="ECO:0000259" key="3">
    <source>
        <dbReference type="Pfam" id="PF14267"/>
    </source>
</evidence>
<evidence type="ECO:0000256" key="2">
    <source>
        <dbReference type="SAM" id="MobiDB-lite"/>
    </source>
</evidence>
<feature type="compositionally biased region" description="Polar residues" evidence="2">
    <location>
        <begin position="575"/>
        <end position="585"/>
    </location>
</feature>
<name>A0ABY1MXL3_9ACTN</name>
<gene>
    <name evidence="5" type="ORF">SAMN06265174_101523</name>
</gene>
<dbReference type="InterPro" id="IPR002110">
    <property type="entry name" value="Ankyrin_rpt"/>
</dbReference>
<evidence type="ECO:0008006" key="7">
    <source>
        <dbReference type="Google" id="ProtNLM"/>
    </source>
</evidence>
<evidence type="ECO:0000313" key="5">
    <source>
        <dbReference type="EMBL" id="SMO42025.1"/>
    </source>
</evidence>
<sequence length="703" mass="77437">MGKISTPQSGSPLIDGDGNPLSLTAATSVVILWGISRARIQRFETARFRDIRDELEQLLQDSLGDGADRQLAGAWIEATKSSWWSSDIDRGSTLTPVDVERLNLSGGLSYRVAQELSDDDLCREAVLQLLASLPDGRQRDELLAGLWLDELIELHSDDAPVPWPGLLDVDSAAGSHALADTASASDWDRFFELLAEVDPGLVNTWRPGGTSWSTPLHQAARSGADEQVVRRLLDLGAWKCLADRDGLIPLDLALLEGHSHLEELLTPPSWSSAELARYRWLQRHLESLLSSILSMPTARYRVPVIGVLAELGKPMIFDVATLGRQIVLDLDGVELMVEDRSTATDEEPTVYLLDSTGVVESVSRSESTSQVLPVGSSISGAEDSSALAEDCVDEPSSGDMTTVSKPKVERRKTPDLITSAMSDYGDAFFTVVPQSQLAEFAESPEGNFQGIVVTCSDYSKGTRWETVLPCNSAKELLGTTLRTRQWTFLIYITSIFRSERPDTALVECLQQQASSGLGPAENPEFLSRHRRRLGEAVVKRWGAINDLAVDHGVTPQRPGVRSAKTLPPLPPSGANPRSITSSPKRQTWESTRRYEPPVRLYLHRVYGRAVAEWDGFRLVMKAGSICSDISHRSLPSNVRRIRDELRASGVLAERKDHLLLTRDQTFDWPSTAAAVVTGTAINGKREWVDKWGKSINDYLKEQQ</sequence>
<accession>A0ABY1MXL3</accession>
<dbReference type="InterPro" id="IPR025579">
    <property type="entry name" value="DUF4357"/>
</dbReference>
<proteinExistence type="predicted"/>
<keyword evidence="6" id="KW-1185">Reference proteome</keyword>
<dbReference type="Proteomes" id="UP000315460">
    <property type="component" value="Unassembled WGS sequence"/>
</dbReference>
<dbReference type="PROSITE" id="PS50088">
    <property type="entry name" value="ANK_REPEAT"/>
    <property type="match status" value="1"/>
</dbReference>
<dbReference type="EMBL" id="FXTG01000001">
    <property type="protein sequence ID" value="SMO42025.1"/>
    <property type="molecule type" value="Genomic_DNA"/>
</dbReference>
<dbReference type="SUPFAM" id="SSF48403">
    <property type="entry name" value="Ankyrin repeat"/>
    <property type="match status" value="1"/>
</dbReference>
<evidence type="ECO:0000259" key="4">
    <source>
        <dbReference type="Pfam" id="PF26340"/>
    </source>
</evidence>
<feature type="domain" description="DUF4357" evidence="3">
    <location>
        <begin position="642"/>
        <end position="694"/>
    </location>
</feature>
<dbReference type="InterPro" id="IPR036770">
    <property type="entry name" value="Ankyrin_rpt-contain_sf"/>
</dbReference>
<evidence type="ECO:0000256" key="1">
    <source>
        <dbReference type="PROSITE-ProRule" id="PRU00023"/>
    </source>
</evidence>
<evidence type="ECO:0000313" key="6">
    <source>
        <dbReference type="Proteomes" id="UP000315460"/>
    </source>
</evidence>
<dbReference type="PROSITE" id="PS50297">
    <property type="entry name" value="ANK_REP_REGION"/>
    <property type="match status" value="1"/>
</dbReference>
<keyword evidence="1" id="KW-0040">ANK repeat</keyword>
<reference evidence="5 6" key="1">
    <citation type="submission" date="2017-05" db="EMBL/GenBank/DDBJ databases">
        <authorList>
            <person name="Varghese N."/>
            <person name="Submissions S."/>
        </authorList>
    </citation>
    <scope>NUCLEOTIDE SEQUENCE [LARGE SCALE GENOMIC DNA]</scope>
    <source>
        <strain evidence="5 6">DSM 45139</strain>
    </source>
</reference>
<feature type="region of interest" description="Disordered" evidence="2">
    <location>
        <begin position="552"/>
        <end position="590"/>
    </location>
</feature>
<comment type="caution">
    <text evidence="5">The sequence shown here is derived from an EMBL/GenBank/DDBJ whole genome shotgun (WGS) entry which is preliminary data.</text>
</comment>
<protein>
    <recommendedName>
        <fullName evidence="7">DUF4357 domain-containing protein</fullName>
    </recommendedName>
</protein>
<organism evidence="5 6">
    <name type="scientific">Dietzia kunjamensis subsp. schimae</name>
    <dbReference type="NCBI Taxonomy" id="498198"/>
    <lineage>
        <taxon>Bacteria</taxon>
        <taxon>Bacillati</taxon>
        <taxon>Actinomycetota</taxon>
        <taxon>Actinomycetes</taxon>
        <taxon>Mycobacteriales</taxon>
        <taxon>Dietziaceae</taxon>
        <taxon>Dietzia</taxon>
    </lineage>
</organism>
<feature type="domain" description="ScoMcrA-like DNA sulfur-binding" evidence="4">
    <location>
        <begin position="29"/>
        <end position="149"/>
    </location>
</feature>
<dbReference type="InterPro" id="IPR058813">
    <property type="entry name" value="DNA-SBD_ScoMcrA"/>
</dbReference>
<dbReference type="Pfam" id="PF14267">
    <property type="entry name" value="DUF4357"/>
    <property type="match status" value="1"/>
</dbReference>